<protein>
    <submittedName>
        <fullName evidence="12">Homeobox protein Nkx-3.1</fullName>
    </submittedName>
</protein>
<feature type="region of interest" description="Disordered" evidence="9">
    <location>
        <begin position="136"/>
        <end position="163"/>
    </location>
</feature>
<feature type="compositionally biased region" description="Basic and acidic residues" evidence="9">
    <location>
        <begin position="136"/>
        <end position="160"/>
    </location>
</feature>
<dbReference type="PROSITE" id="PS50071">
    <property type="entry name" value="HOMEOBOX_2"/>
    <property type="match status" value="1"/>
</dbReference>
<dbReference type="Pfam" id="PF00046">
    <property type="entry name" value="Homeodomain"/>
    <property type="match status" value="1"/>
</dbReference>
<dbReference type="Proteomes" id="UP000085678">
    <property type="component" value="Unplaced"/>
</dbReference>
<dbReference type="STRING" id="7574.A0A1S3J2Q7"/>
<keyword evidence="3 7" id="KW-0238">DNA-binding</keyword>
<evidence type="ECO:0000256" key="1">
    <source>
        <dbReference type="ARBA" id="ARBA00004123"/>
    </source>
</evidence>
<proteinExistence type="inferred from homology"/>
<dbReference type="GO" id="GO:0000981">
    <property type="term" value="F:DNA-binding transcription factor activity, RNA polymerase II-specific"/>
    <property type="evidence" value="ECO:0007669"/>
    <property type="project" value="InterPro"/>
</dbReference>
<accession>A0A1S3J2Q7</accession>
<dbReference type="PANTHER" id="PTHR24338:SF0">
    <property type="entry name" value="MUSCLE SEGMENTATION HOMEOBOX"/>
    <property type="match status" value="1"/>
</dbReference>
<dbReference type="GO" id="GO:0048598">
    <property type="term" value="P:embryonic morphogenesis"/>
    <property type="evidence" value="ECO:0007669"/>
    <property type="project" value="TreeGrafter"/>
</dbReference>
<comment type="similarity">
    <text evidence="6">Belongs to the Msh homeobox family.</text>
</comment>
<dbReference type="Gene3D" id="1.10.10.60">
    <property type="entry name" value="Homeodomain-like"/>
    <property type="match status" value="1"/>
</dbReference>
<evidence type="ECO:0000256" key="2">
    <source>
        <dbReference type="ARBA" id="ARBA00022473"/>
    </source>
</evidence>
<gene>
    <name evidence="12" type="primary">LOC106169586</name>
</gene>
<evidence type="ECO:0000256" key="6">
    <source>
        <dbReference type="ARBA" id="ARBA00038425"/>
    </source>
</evidence>
<dbReference type="InParanoid" id="A0A1S3J2Q7"/>
<evidence type="ECO:0000259" key="10">
    <source>
        <dbReference type="PROSITE" id="PS50071"/>
    </source>
</evidence>
<organism evidence="11 12">
    <name type="scientific">Lingula anatina</name>
    <name type="common">Brachiopod</name>
    <name type="synonym">Lingula unguis</name>
    <dbReference type="NCBI Taxonomy" id="7574"/>
    <lineage>
        <taxon>Eukaryota</taxon>
        <taxon>Metazoa</taxon>
        <taxon>Spiralia</taxon>
        <taxon>Lophotrochozoa</taxon>
        <taxon>Brachiopoda</taxon>
        <taxon>Linguliformea</taxon>
        <taxon>Lingulata</taxon>
        <taxon>Lingulida</taxon>
        <taxon>Linguloidea</taxon>
        <taxon>Lingulidae</taxon>
        <taxon>Lingula</taxon>
    </lineage>
</organism>
<keyword evidence="11" id="KW-1185">Reference proteome</keyword>
<evidence type="ECO:0000256" key="5">
    <source>
        <dbReference type="ARBA" id="ARBA00023242"/>
    </source>
</evidence>
<feature type="compositionally biased region" description="Polar residues" evidence="9">
    <location>
        <begin position="56"/>
        <end position="75"/>
    </location>
</feature>
<evidence type="ECO:0000256" key="7">
    <source>
        <dbReference type="PROSITE-ProRule" id="PRU00108"/>
    </source>
</evidence>
<dbReference type="GeneID" id="106169586"/>
<feature type="compositionally biased region" description="Polar residues" evidence="9">
    <location>
        <begin position="270"/>
        <end position="292"/>
    </location>
</feature>
<dbReference type="OrthoDB" id="1867783at2759"/>
<dbReference type="SUPFAM" id="SSF46689">
    <property type="entry name" value="Homeodomain-like"/>
    <property type="match status" value="1"/>
</dbReference>
<dbReference type="PROSITE" id="PS00027">
    <property type="entry name" value="HOMEOBOX_1"/>
    <property type="match status" value="1"/>
</dbReference>
<feature type="domain" description="Homeobox" evidence="10">
    <location>
        <begin position="206"/>
        <end position="266"/>
    </location>
</feature>
<dbReference type="GO" id="GO:0005634">
    <property type="term" value="C:nucleus"/>
    <property type="evidence" value="ECO:0007669"/>
    <property type="project" value="UniProtKB-SubCell"/>
</dbReference>
<dbReference type="CDD" id="cd00086">
    <property type="entry name" value="homeodomain"/>
    <property type="match status" value="1"/>
</dbReference>
<name>A0A1S3J2Q7_LINAN</name>
<sequence>MMATTSAKYPRLAVAPSVSSFSIQGLHPAFFSVANSRSSKAYATEKLNPESPVPSPTTEGGENESSTLGGPQSSTNREHLEESRSPSPLITHKNPMVQSGHTLTLGQLFHSTPTNTSGHSLTKFSIEEILGRKEGKCRGSDWKPTHENSRGMDNDSEEKSNVSGTLDKFTLDGDEQLSHFSWLQCTRYKPPKLPRLKRKDGVKKRKLGRNPRVPFTQHQVKTLEEKFRRTHYLSSVDVAELSAALNLTETRVKIWFQNRRARERRDRDQTNGNTVSPPPSVASQRSTNGSASTSTNIINFPWLGPIPPKPSAVAQFSHAIHFGTSAFSPVSFAGLPAPLAATLTSPLAYPTNIHSSAVLPWVLRE</sequence>
<evidence type="ECO:0000313" key="12">
    <source>
        <dbReference type="RefSeq" id="XP_013404533.1"/>
    </source>
</evidence>
<dbReference type="RefSeq" id="XP_013404533.1">
    <property type="nucleotide sequence ID" value="XM_013549079.1"/>
</dbReference>
<evidence type="ECO:0000256" key="3">
    <source>
        <dbReference type="ARBA" id="ARBA00023125"/>
    </source>
</evidence>
<keyword evidence="4 7" id="KW-0371">Homeobox</keyword>
<dbReference type="InterPro" id="IPR050674">
    <property type="entry name" value="Msh_Homeobox_Regulators"/>
</dbReference>
<dbReference type="PANTHER" id="PTHR24338">
    <property type="entry name" value="HOMEOBOX PROTEIN MSX"/>
    <property type="match status" value="1"/>
</dbReference>
<feature type="region of interest" description="Disordered" evidence="9">
    <location>
        <begin position="260"/>
        <end position="292"/>
    </location>
</feature>
<evidence type="ECO:0000256" key="8">
    <source>
        <dbReference type="RuleBase" id="RU000682"/>
    </source>
</evidence>
<dbReference type="KEGG" id="lak:106169586"/>
<reference evidence="12" key="1">
    <citation type="submission" date="2025-08" db="UniProtKB">
        <authorList>
            <consortium name="RefSeq"/>
        </authorList>
    </citation>
    <scope>IDENTIFICATION</scope>
    <source>
        <tissue evidence="12">Gonads</tissue>
    </source>
</reference>
<feature type="DNA-binding region" description="Homeobox" evidence="7">
    <location>
        <begin position="208"/>
        <end position="267"/>
    </location>
</feature>
<comment type="subcellular location">
    <subcellularLocation>
        <location evidence="1 7 8">Nucleus</location>
    </subcellularLocation>
</comment>
<evidence type="ECO:0000256" key="9">
    <source>
        <dbReference type="SAM" id="MobiDB-lite"/>
    </source>
</evidence>
<dbReference type="InterPro" id="IPR017970">
    <property type="entry name" value="Homeobox_CS"/>
</dbReference>
<dbReference type="GO" id="GO:0000977">
    <property type="term" value="F:RNA polymerase II transcription regulatory region sequence-specific DNA binding"/>
    <property type="evidence" value="ECO:0007669"/>
    <property type="project" value="TreeGrafter"/>
</dbReference>
<dbReference type="SMART" id="SM00389">
    <property type="entry name" value="HOX"/>
    <property type="match status" value="1"/>
</dbReference>
<dbReference type="InterPro" id="IPR001356">
    <property type="entry name" value="HD"/>
</dbReference>
<keyword evidence="2" id="KW-0217">Developmental protein</keyword>
<evidence type="ECO:0000313" key="11">
    <source>
        <dbReference type="Proteomes" id="UP000085678"/>
    </source>
</evidence>
<feature type="region of interest" description="Disordered" evidence="9">
    <location>
        <begin position="42"/>
        <end position="95"/>
    </location>
</feature>
<dbReference type="AlphaFoldDB" id="A0A1S3J2Q7"/>
<keyword evidence="5 7" id="KW-0539">Nucleus</keyword>
<evidence type="ECO:0000256" key="4">
    <source>
        <dbReference type="ARBA" id="ARBA00023155"/>
    </source>
</evidence>
<dbReference type="InterPro" id="IPR009057">
    <property type="entry name" value="Homeodomain-like_sf"/>
</dbReference>